<name>A0AB36TKC8_ACETH</name>
<dbReference type="EMBL" id="PDBW01000001">
    <property type="protein sequence ID" value="PFH04282.1"/>
    <property type="molecule type" value="Genomic_DNA"/>
</dbReference>
<dbReference type="AlphaFoldDB" id="A0AB36TKC8"/>
<comment type="caution">
    <text evidence="3">The sequence shown here is derived from an EMBL/GenBank/DDBJ whole genome shotgun (WGS) entry which is preliminary data.</text>
</comment>
<dbReference type="RefSeq" id="WP_003513428.1">
    <property type="nucleotide sequence ID" value="NZ_CP013828.1"/>
</dbReference>
<dbReference type="Pfam" id="PF04205">
    <property type="entry name" value="FMN_bind"/>
    <property type="match status" value="1"/>
</dbReference>
<feature type="signal peptide" evidence="1">
    <location>
        <begin position="1"/>
        <end position="20"/>
    </location>
</feature>
<evidence type="ECO:0000313" key="3">
    <source>
        <dbReference type="EMBL" id="PFH04282.1"/>
    </source>
</evidence>
<dbReference type="Proteomes" id="UP000223596">
    <property type="component" value="Unassembled WGS sequence"/>
</dbReference>
<evidence type="ECO:0000259" key="2">
    <source>
        <dbReference type="SMART" id="SM00900"/>
    </source>
</evidence>
<dbReference type="GO" id="GO:0016020">
    <property type="term" value="C:membrane"/>
    <property type="evidence" value="ECO:0007669"/>
    <property type="project" value="InterPro"/>
</dbReference>
<dbReference type="PROSITE" id="PS51257">
    <property type="entry name" value="PROKAR_LIPOPROTEIN"/>
    <property type="match status" value="1"/>
</dbReference>
<evidence type="ECO:0000313" key="4">
    <source>
        <dbReference type="Proteomes" id="UP000223596"/>
    </source>
</evidence>
<dbReference type="SMR" id="A0AB36TKC8"/>
<dbReference type="GO" id="GO:0010181">
    <property type="term" value="F:FMN binding"/>
    <property type="evidence" value="ECO:0007669"/>
    <property type="project" value="InterPro"/>
</dbReference>
<keyword evidence="3" id="KW-0449">Lipoprotein</keyword>
<gene>
    <name evidence="3" type="ORF">M972_113112</name>
</gene>
<keyword evidence="1" id="KW-0732">Signal</keyword>
<evidence type="ECO:0000256" key="1">
    <source>
        <dbReference type="SAM" id="SignalP"/>
    </source>
</evidence>
<dbReference type="Gene3D" id="3.90.1010.20">
    <property type="match status" value="1"/>
</dbReference>
<dbReference type="SMART" id="SM00900">
    <property type="entry name" value="FMN_bind"/>
    <property type="match status" value="1"/>
</dbReference>
<reference evidence="3 4" key="1">
    <citation type="submission" date="2017-09" db="EMBL/GenBank/DDBJ databases">
        <title>Evaluation of Pacific Biosciences Sequencing Technology to Finishing C. thermocellum Genome Sequences.</title>
        <authorList>
            <person name="Brown S."/>
        </authorList>
    </citation>
    <scope>NUCLEOTIDE SEQUENCE [LARGE SCALE GENOMIC DNA]</scope>
    <source>
        <strain evidence="3 4">AD2</strain>
    </source>
</reference>
<dbReference type="GeneID" id="35803580"/>
<dbReference type="InterPro" id="IPR007329">
    <property type="entry name" value="FMN-bd"/>
</dbReference>
<accession>A0AB36TKC8</accession>
<feature type="domain" description="FMN-binding" evidence="2">
    <location>
        <begin position="53"/>
        <end position="157"/>
    </location>
</feature>
<feature type="chain" id="PRO_5044324605" evidence="1">
    <location>
        <begin position="21"/>
        <end position="159"/>
    </location>
</feature>
<sequence length="159" mass="17547">MLRRKILAMGLAVIIAGVFAGCNQTQQNTPGSGTKQYKDGTYYAEADDFDESGWKDTVTIEVKNGKIVSVDWNAINKDGGDDKDTLSRNGGYKMVEYGGAQAEWHEQAEKVEAYLVEKQDPTDIKYKDNDGHTDAISGATIKVKKFFDLAQKALKDAEK</sequence>
<proteinExistence type="predicted"/>
<organism evidence="3 4">
    <name type="scientific">Acetivibrio thermocellus AD2</name>
    <dbReference type="NCBI Taxonomy" id="1138384"/>
    <lineage>
        <taxon>Bacteria</taxon>
        <taxon>Bacillati</taxon>
        <taxon>Bacillota</taxon>
        <taxon>Clostridia</taxon>
        <taxon>Eubacteriales</taxon>
        <taxon>Oscillospiraceae</taxon>
        <taxon>Acetivibrio</taxon>
    </lineage>
</organism>
<protein>
    <submittedName>
        <fullName evidence="3">Major membrane immunogen (Membrane-anchored lipoprotein)</fullName>
    </submittedName>
</protein>